<dbReference type="Proteomes" id="UP000266861">
    <property type="component" value="Unassembled WGS sequence"/>
</dbReference>
<dbReference type="EMBL" id="PQFF01000388">
    <property type="protein sequence ID" value="RHZ53504.1"/>
    <property type="molecule type" value="Genomic_DNA"/>
</dbReference>
<sequence length="144" mass="15947">MLDTNKNPFECAIPSSFEINYPPSIWGLTANLYNEYTFGFIIDTLIYSSQVYFYNIKSNKWVTTFNPSLPSKLSSTASKSTATFNPIITSLPSKKAFAIGLGTGIGVAVLIRIFIAILFVVERGNVQILLKYLAAAIKIKTTYL</sequence>
<keyword evidence="1" id="KW-0812">Transmembrane</keyword>
<evidence type="ECO:0000313" key="2">
    <source>
        <dbReference type="EMBL" id="RHZ53504.1"/>
    </source>
</evidence>
<keyword evidence="1" id="KW-0472">Membrane</keyword>
<protein>
    <submittedName>
        <fullName evidence="2">Uncharacterized protein</fullName>
    </submittedName>
</protein>
<dbReference type="AlphaFoldDB" id="A0A397GVG3"/>
<evidence type="ECO:0000256" key="1">
    <source>
        <dbReference type="SAM" id="Phobius"/>
    </source>
</evidence>
<name>A0A397GVG3_9GLOM</name>
<accession>A0A397GVG3</accession>
<evidence type="ECO:0000313" key="3">
    <source>
        <dbReference type="Proteomes" id="UP000266861"/>
    </source>
</evidence>
<feature type="transmembrane region" description="Helical" evidence="1">
    <location>
        <begin position="96"/>
        <end position="121"/>
    </location>
</feature>
<keyword evidence="1" id="KW-1133">Transmembrane helix</keyword>
<comment type="caution">
    <text evidence="2">The sequence shown here is derived from an EMBL/GenBank/DDBJ whole genome shotgun (WGS) entry which is preliminary data.</text>
</comment>
<gene>
    <name evidence="2" type="ORF">Glove_441g8</name>
</gene>
<keyword evidence="3" id="KW-1185">Reference proteome</keyword>
<organism evidence="2 3">
    <name type="scientific">Diversispora epigaea</name>
    <dbReference type="NCBI Taxonomy" id="1348612"/>
    <lineage>
        <taxon>Eukaryota</taxon>
        <taxon>Fungi</taxon>
        <taxon>Fungi incertae sedis</taxon>
        <taxon>Mucoromycota</taxon>
        <taxon>Glomeromycotina</taxon>
        <taxon>Glomeromycetes</taxon>
        <taxon>Diversisporales</taxon>
        <taxon>Diversisporaceae</taxon>
        <taxon>Diversispora</taxon>
    </lineage>
</organism>
<proteinExistence type="predicted"/>
<reference evidence="2 3" key="1">
    <citation type="submission" date="2018-08" db="EMBL/GenBank/DDBJ databases">
        <title>Genome and evolution of the arbuscular mycorrhizal fungus Diversispora epigaea (formerly Glomus versiforme) and its bacterial endosymbionts.</title>
        <authorList>
            <person name="Sun X."/>
            <person name="Fei Z."/>
            <person name="Harrison M."/>
        </authorList>
    </citation>
    <scope>NUCLEOTIDE SEQUENCE [LARGE SCALE GENOMIC DNA]</scope>
    <source>
        <strain evidence="2 3">IT104</strain>
    </source>
</reference>